<accession>A0A1M5N6J6</accession>
<dbReference type="Pfam" id="PF12784">
    <property type="entry name" value="PDDEXK_2"/>
    <property type="match status" value="1"/>
</dbReference>
<evidence type="ECO:0000313" key="1">
    <source>
        <dbReference type="EMBL" id="SHG84769.1"/>
    </source>
</evidence>
<dbReference type="Proteomes" id="UP000184226">
    <property type="component" value="Unassembled WGS sequence"/>
</dbReference>
<proteinExistence type="predicted"/>
<sequence length="271" mass="31024">MGCGSSGEKNAGDDFSICRTNPSNVFFFRFVLDCLLANQLWTGRHVFTQRLFTARAACRCRQGRPHAADWPQRSVYGVARGLADQLQAGQDYRHLRPAIGISLLVHDLFTDHPAKADWHFTLRDTQYPQVQLDQALQVHIIELRKAETLGKLPVPLSAWIACLLHNLDEAVMNEITHPPVKEALAHLETMYSDEELRLMAQRREQALVDYEDGLDYARHEGQIQLLTRLLERKFGPVPRHYQTQLSRSSADQLQDWSLNVLDAQRIEDVFV</sequence>
<dbReference type="EMBL" id="FQXE01000001">
    <property type="protein sequence ID" value="SHG84769.1"/>
    <property type="molecule type" value="Genomic_DNA"/>
</dbReference>
<protein>
    <submittedName>
        <fullName evidence="1">Uncharacterized protein</fullName>
    </submittedName>
</protein>
<organism evidence="1 2">
    <name type="scientific">Pollutimonas bauzanensis</name>
    <dbReference type="NCBI Taxonomy" id="658167"/>
    <lineage>
        <taxon>Bacteria</taxon>
        <taxon>Pseudomonadati</taxon>
        <taxon>Pseudomonadota</taxon>
        <taxon>Betaproteobacteria</taxon>
        <taxon>Burkholderiales</taxon>
        <taxon>Alcaligenaceae</taxon>
        <taxon>Pollutimonas</taxon>
    </lineage>
</organism>
<dbReference type="STRING" id="658167.SAMN04488135_101414"/>
<keyword evidence="2" id="KW-1185">Reference proteome</keyword>
<dbReference type="OrthoDB" id="8633154at2"/>
<evidence type="ECO:0000313" key="2">
    <source>
        <dbReference type="Proteomes" id="UP000184226"/>
    </source>
</evidence>
<dbReference type="AlphaFoldDB" id="A0A1M5N6J6"/>
<gene>
    <name evidence="1" type="ORF">SAMN04488135_101414</name>
</gene>
<reference evidence="1 2" key="1">
    <citation type="submission" date="2016-11" db="EMBL/GenBank/DDBJ databases">
        <authorList>
            <person name="Jaros S."/>
            <person name="Januszkiewicz K."/>
            <person name="Wedrychowicz H."/>
        </authorList>
    </citation>
    <scope>NUCLEOTIDE SEQUENCE [LARGE SCALE GENOMIC DNA]</scope>
    <source>
        <strain evidence="1 2">CGMCC 1.10190</strain>
    </source>
</reference>
<name>A0A1M5N6J6_9BURK</name>